<comment type="function">
    <text evidence="15">Involved in base excision repair of DNA damaged by oxidation or by mutagenic agents. Acts as DNA glycosylase that recognizes and removes damaged bases. Has a preference for oxidized purines, such as 7,8-dihydro-8-oxoguanine (8-oxoG). Has AP (apurinic/apyrimidinic) lyase activity and introduces nicks in the DNA strand. Cleaves the DNA backbone by beta-delta elimination to generate a single-strand break at the site of the removed base with both 3'- and 5'-phosphates.</text>
</comment>
<comment type="catalytic activity">
    <reaction evidence="1 15">
        <text>Hydrolysis of DNA containing ring-opened 7-methylguanine residues, releasing 2,6-diamino-4-hydroxy-5-(N-methyl)formamidopyrimidine.</text>
        <dbReference type="EC" id="3.2.2.23"/>
    </reaction>
</comment>
<keyword evidence="8 15" id="KW-0862">Zinc</keyword>
<evidence type="ECO:0000256" key="8">
    <source>
        <dbReference type="ARBA" id="ARBA00022833"/>
    </source>
</evidence>
<keyword evidence="19" id="KW-1185">Reference proteome</keyword>
<dbReference type="PROSITE" id="PS51066">
    <property type="entry name" value="ZF_FPG_2"/>
    <property type="match status" value="1"/>
</dbReference>
<dbReference type="Proteomes" id="UP000595332">
    <property type="component" value="Chromosome"/>
</dbReference>
<dbReference type="InterPro" id="IPR015886">
    <property type="entry name" value="H2TH_FPG"/>
</dbReference>
<dbReference type="PANTHER" id="PTHR22993">
    <property type="entry name" value="FORMAMIDOPYRIMIDINE-DNA GLYCOSYLASE"/>
    <property type="match status" value="1"/>
</dbReference>
<evidence type="ECO:0000256" key="2">
    <source>
        <dbReference type="ARBA" id="ARBA00009409"/>
    </source>
</evidence>
<keyword evidence="4 15" id="KW-0479">Metal-binding</keyword>
<dbReference type="InterPro" id="IPR020629">
    <property type="entry name" value="FPG_Glyclase"/>
</dbReference>
<evidence type="ECO:0000256" key="12">
    <source>
        <dbReference type="ARBA" id="ARBA00023268"/>
    </source>
</evidence>
<feature type="binding site" evidence="15">
    <location>
        <position position="91"/>
    </location>
    <ligand>
        <name>DNA</name>
        <dbReference type="ChEBI" id="CHEBI:16991"/>
    </ligand>
</feature>
<evidence type="ECO:0000256" key="11">
    <source>
        <dbReference type="ARBA" id="ARBA00023239"/>
    </source>
</evidence>
<feature type="active site" description="Proton donor; for delta-elimination activity" evidence="15">
    <location>
        <position position="260"/>
    </location>
</feature>
<keyword evidence="5 15" id="KW-0227">DNA damage</keyword>
<dbReference type="InterPro" id="IPR012319">
    <property type="entry name" value="FPG_cat"/>
</dbReference>
<protein>
    <recommendedName>
        <fullName evidence="15">Formamidopyrimidine-DNA glycosylase</fullName>
        <shortName evidence="15">Fapy-DNA glycosylase</shortName>
        <ecNumber evidence="15">3.2.2.23</ecNumber>
    </recommendedName>
    <alternativeName>
        <fullName evidence="15">DNA-(apurinic or apyrimidinic site) lyase MutM</fullName>
        <shortName evidence="15">AP lyase MutM</shortName>
        <ecNumber evidence="15">4.2.99.18</ecNumber>
    </alternativeName>
</protein>
<evidence type="ECO:0000259" key="17">
    <source>
        <dbReference type="PROSITE" id="PS51068"/>
    </source>
</evidence>
<dbReference type="GO" id="GO:0008270">
    <property type="term" value="F:zinc ion binding"/>
    <property type="evidence" value="ECO:0007669"/>
    <property type="project" value="UniProtKB-UniRule"/>
</dbReference>
<dbReference type="PANTHER" id="PTHR22993:SF9">
    <property type="entry name" value="FORMAMIDOPYRIMIDINE-DNA GLYCOSYLASE"/>
    <property type="match status" value="1"/>
</dbReference>
<accession>A0A7R6PKF6</accession>
<dbReference type="FunFam" id="3.20.190.10:FF:000001">
    <property type="entry name" value="Formamidopyrimidine-DNA glycosylase"/>
    <property type="match status" value="1"/>
</dbReference>
<dbReference type="AlphaFoldDB" id="A0A7R6PKF6"/>
<feature type="domain" description="Formamidopyrimidine-DNA glycosylase catalytic" evidence="17">
    <location>
        <begin position="2"/>
        <end position="113"/>
    </location>
</feature>
<keyword evidence="6 15" id="KW-0863">Zinc-finger</keyword>
<dbReference type="Pfam" id="PF06831">
    <property type="entry name" value="H2TH"/>
    <property type="match status" value="1"/>
</dbReference>
<feature type="binding site" evidence="15">
    <location>
        <position position="151"/>
    </location>
    <ligand>
        <name>DNA</name>
        <dbReference type="ChEBI" id="CHEBI:16991"/>
    </ligand>
</feature>
<evidence type="ECO:0000256" key="3">
    <source>
        <dbReference type="ARBA" id="ARBA00011245"/>
    </source>
</evidence>
<keyword evidence="11 15" id="KW-0456">Lyase</keyword>
<dbReference type="NCBIfam" id="NF002211">
    <property type="entry name" value="PRK01103.1"/>
    <property type="match status" value="1"/>
</dbReference>
<gene>
    <name evidence="15 18" type="primary">mutM</name>
    <name evidence="15" type="synonym">fpg</name>
    <name evidence="18" type="ORF">NEJAP_3300</name>
</gene>
<dbReference type="NCBIfam" id="TIGR00577">
    <property type="entry name" value="fpg"/>
    <property type="match status" value="1"/>
</dbReference>
<comment type="cofactor">
    <cofactor evidence="15">
        <name>Zn(2+)</name>
        <dbReference type="ChEBI" id="CHEBI:29105"/>
    </cofactor>
    <text evidence="15">Binds 1 zinc ion per subunit.</text>
</comment>
<comment type="similarity">
    <text evidence="2 15">Belongs to the FPG family.</text>
</comment>
<dbReference type="InterPro" id="IPR015887">
    <property type="entry name" value="DNA_glyclase_Znf_dom_DNA_BS"/>
</dbReference>
<evidence type="ECO:0000256" key="5">
    <source>
        <dbReference type="ARBA" id="ARBA00022763"/>
    </source>
</evidence>
<dbReference type="KEGG" id="njp:NEJAP_3300"/>
<dbReference type="PROSITE" id="PS01242">
    <property type="entry name" value="ZF_FPG_1"/>
    <property type="match status" value="1"/>
</dbReference>
<dbReference type="SUPFAM" id="SSF57716">
    <property type="entry name" value="Glucocorticoid receptor-like (DNA-binding domain)"/>
    <property type="match status" value="1"/>
</dbReference>
<feature type="binding site" evidence="15">
    <location>
        <position position="110"/>
    </location>
    <ligand>
        <name>DNA</name>
        <dbReference type="ChEBI" id="CHEBI:16991"/>
    </ligand>
</feature>
<evidence type="ECO:0000256" key="7">
    <source>
        <dbReference type="ARBA" id="ARBA00022801"/>
    </source>
</evidence>
<dbReference type="Pfam" id="PF01149">
    <property type="entry name" value="Fapy_DNA_glyco"/>
    <property type="match status" value="1"/>
</dbReference>
<keyword evidence="13 15" id="KW-0326">Glycosidase</keyword>
<evidence type="ECO:0000259" key="16">
    <source>
        <dbReference type="PROSITE" id="PS51066"/>
    </source>
</evidence>
<comment type="catalytic activity">
    <reaction evidence="14 15">
        <text>2'-deoxyribonucleotide-(2'-deoxyribose 5'-phosphate)-2'-deoxyribonucleotide-DNA = a 3'-end 2'-deoxyribonucleotide-(2,3-dehydro-2,3-deoxyribose 5'-phosphate)-DNA + a 5'-end 5'-phospho-2'-deoxyribonucleoside-DNA + H(+)</text>
        <dbReference type="Rhea" id="RHEA:66592"/>
        <dbReference type="Rhea" id="RHEA-COMP:13180"/>
        <dbReference type="Rhea" id="RHEA-COMP:16897"/>
        <dbReference type="Rhea" id="RHEA-COMP:17067"/>
        <dbReference type="ChEBI" id="CHEBI:15378"/>
        <dbReference type="ChEBI" id="CHEBI:136412"/>
        <dbReference type="ChEBI" id="CHEBI:157695"/>
        <dbReference type="ChEBI" id="CHEBI:167181"/>
        <dbReference type="EC" id="4.2.99.18"/>
    </reaction>
</comment>
<dbReference type="CDD" id="cd08966">
    <property type="entry name" value="EcFpg-like_N"/>
    <property type="match status" value="1"/>
</dbReference>
<dbReference type="RefSeq" id="WP_201348357.1">
    <property type="nucleotide sequence ID" value="NZ_AP014546.1"/>
</dbReference>
<evidence type="ECO:0000256" key="13">
    <source>
        <dbReference type="ARBA" id="ARBA00023295"/>
    </source>
</evidence>
<comment type="subunit">
    <text evidence="3 15">Monomer.</text>
</comment>
<dbReference type="Gene3D" id="1.10.8.50">
    <property type="match status" value="1"/>
</dbReference>
<dbReference type="EC" id="3.2.2.23" evidence="15"/>
<proteinExistence type="inferred from homology"/>
<evidence type="ECO:0000256" key="14">
    <source>
        <dbReference type="ARBA" id="ARBA00044632"/>
    </source>
</evidence>
<feature type="domain" description="FPG-type" evidence="16">
    <location>
        <begin position="236"/>
        <end position="270"/>
    </location>
</feature>
<dbReference type="InterPro" id="IPR010979">
    <property type="entry name" value="Ribosomal_uS13-like_H2TH"/>
</dbReference>
<dbReference type="InterPro" id="IPR000214">
    <property type="entry name" value="Znf_DNA_glyclase/AP_lyase"/>
</dbReference>
<dbReference type="Gene3D" id="3.20.190.10">
    <property type="entry name" value="MutM-like, N-terminal"/>
    <property type="match status" value="1"/>
</dbReference>
<dbReference type="FunFam" id="1.10.8.50:FF:000003">
    <property type="entry name" value="Formamidopyrimidine-DNA glycosylase"/>
    <property type="match status" value="1"/>
</dbReference>
<evidence type="ECO:0000256" key="1">
    <source>
        <dbReference type="ARBA" id="ARBA00001668"/>
    </source>
</evidence>
<reference evidence="18 19" key="1">
    <citation type="journal article" date="2008" name="Int. J. Syst. Evol. Microbiol.">
        <title>Neptunomonas japonica sp. nov., an Osedax japonicus symbiont-like bacterium isolated from sediment adjacent to sperm whale carcasses off Kagoshima, Japan.</title>
        <authorList>
            <person name="Miyazaki M."/>
            <person name="Nogi Y."/>
            <person name="Fujiwara Y."/>
            <person name="Kawato M."/>
            <person name="Kubokawa K."/>
            <person name="Horikoshi K."/>
        </authorList>
    </citation>
    <scope>NUCLEOTIDE SEQUENCE [LARGE SCALE GENOMIC DNA]</scope>
    <source>
        <strain evidence="18 19">JAMM 1380</strain>
    </source>
</reference>
<evidence type="ECO:0000313" key="19">
    <source>
        <dbReference type="Proteomes" id="UP000595332"/>
    </source>
</evidence>
<dbReference type="PROSITE" id="PS51068">
    <property type="entry name" value="FPG_CAT"/>
    <property type="match status" value="1"/>
</dbReference>
<evidence type="ECO:0000256" key="9">
    <source>
        <dbReference type="ARBA" id="ARBA00023125"/>
    </source>
</evidence>
<sequence>MPELPEVETTRSGIEPHILNQEIAGVVVRQPQLRWRVPELELRKLEGLSIKSVVRRGKYILLETERGAVVIHLGMSGSLRIISDERSALKHDHVDIQFSDGILLRYTDPRRFGAILWQPKGQVHERIASLGPEPLSDQFNGRYLHQQCKGRSVTIKQFIMNSKVVVGVGNIYANEALFHAGIDPRKSAGQISEKRLSVLVKRIKSVLTAAIFQGGTTLKDFVDSDGQPGYFQQSLNVYGRGGEPCSTCSRTLKEVRLGQRSTVFCNYCQR</sequence>
<organism evidence="18 19">
    <name type="scientific">Neptunomonas japonica JAMM 1380</name>
    <dbReference type="NCBI Taxonomy" id="1441457"/>
    <lineage>
        <taxon>Bacteria</taxon>
        <taxon>Pseudomonadati</taxon>
        <taxon>Pseudomonadota</taxon>
        <taxon>Gammaproteobacteria</taxon>
        <taxon>Oceanospirillales</taxon>
        <taxon>Oceanospirillaceae</taxon>
        <taxon>Neptunomonas</taxon>
    </lineage>
</organism>
<dbReference type="EMBL" id="AP014546">
    <property type="protein sequence ID" value="BBB31238.1"/>
    <property type="molecule type" value="Genomic_DNA"/>
</dbReference>
<dbReference type="EC" id="4.2.99.18" evidence="15"/>
<keyword evidence="7 15" id="KW-0378">Hydrolase</keyword>
<dbReference type="SMART" id="SM00898">
    <property type="entry name" value="Fapy_DNA_glyco"/>
    <property type="match status" value="1"/>
</dbReference>
<dbReference type="GO" id="GO:0006284">
    <property type="term" value="P:base-excision repair"/>
    <property type="evidence" value="ECO:0007669"/>
    <property type="project" value="InterPro"/>
</dbReference>
<dbReference type="InterPro" id="IPR035937">
    <property type="entry name" value="FPG_N"/>
</dbReference>
<keyword evidence="12 15" id="KW-0511">Multifunctional enzyme</keyword>
<keyword evidence="10 15" id="KW-0234">DNA repair</keyword>
<feature type="active site" description="Schiff-base intermediate with DNA" evidence="15">
    <location>
        <position position="2"/>
    </location>
</feature>
<dbReference type="SUPFAM" id="SSF46946">
    <property type="entry name" value="S13-like H2TH domain"/>
    <property type="match status" value="1"/>
</dbReference>
<evidence type="ECO:0000256" key="10">
    <source>
        <dbReference type="ARBA" id="ARBA00023204"/>
    </source>
</evidence>
<name>A0A7R6PKF6_9GAMM</name>
<dbReference type="GO" id="GO:0003684">
    <property type="term" value="F:damaged DNA binding"/>
    <property type="evidence" value="ECO:0007669"/>
    <property type="project" value="InterPro"/>
</dbReference>
<feature type="active site" description="Proton donor" evidence="15">
    <location>
        <position position="3"/>
    </location>
</feature>
<evidence type="ECO:0000313" key="18">
    <source>
        <dbReference type="EMBL" id="BBB31238.1"/>
    </source>
</evidence>
<keyword evidence="9 15" id="KW-0238">DNA-binding</keyword>
<dbReference type="GO" id="GO:0034039">
    <property type="term" value="F:8-oxo-7,8-dihydroguanine DNA N-glycosylase activity"/>
    <property type="evidence" value="ECO:0007669"/>
    <property type="project" value="TreeGrafter"/>
</dbReference>
<evidence type="ECO:0000256" key="15">
    <source>
        <dbReference type="HAMAP-Rule" id="MF_00103"/>
    </source>
</evidence>
<feature type="active site" description="Proton donor; for beta-elimination activity" evidence="15">
    <location>
        <position position="58"/>
    </location>
</feature>
<dbReference type="HAMAP" id="MF_00103">
    <property type="entry name" value="Fapy_DNA_glycosyl"/>
    <property type="match status" value="1"/>
</dbReference>
<evidence type="ECO:0000256" key="6">
    <source>
        <dbReference type="ARBA" id="ARBA00022771"/>
    </source>
</evidence>
<evidence type="ECO:0000256" key="4">
    <source>
        <dbReference type="ARBA" id="ARBA00022723"/>
    </source>
</evidence>
<dbReference type="SUPFAM" id="SSF81624">
    <property type="entry name" value="N-terminal domain of MutM-like DNA repair proteins"/>
    <property type="match status" value="1"/>
</dbReference>
<dbReference type="SMART" id="SM01232">
    <property type="entry name" value="H2TH"/>
    <property type="match status" value="1"/>
</dbReference>
<dbReference type="GO" id="GO:0140078">
    <property type="term" value="F:class I DNA-(apurinic or apyrimidinic site) endonuclease activity"/>
    <property type="evidence" value="ECO:0007669"/>
    <property type="project" value="UniProtKB-EC"/>
</dbReference>
<dbReference type="InterPro" id="IPR010663">
    <property type="entry name" value="Znf_FPG/IleRS"/>
</dbReference>
<dbReference type="Pfam" id="PF06827">
    <property type="entry name" value="zf-FPG_IleRS"/>
    <property type="match status" value="1"/>
</dbReference>